<feature type="region of interest" description="Disordered" evidence="3">
    <location>
        <begin position="97"/>
        <end position="165"/>
    </location>
</feature>
<evidence type="ECO:0000256" key="2">
    <source>
        <dbReference type="ARBA" id="ARBA00023444"/>
    </source>
</evidence>
<reference evidence="5" key="1">
    <citation type="submission" date="2021-06" db="EMBL/GenBank/DDBJ databases">
        <authorList>
            <person name="Kallberg Y."/>
            <person name="Tangrot J."/>
            <person name="Rosling A."/>
        </authorList>
    </citation>
    <scope>NUCLEOTIDE SEQUENCE</scope>
    <source>
        <strain evidence="5">BR232B</strain>
    </source>
</reference>
<gene>
    <name evidence="5" type="ORF">PBRASI_LOCUS418</name>
</gene>
<feature type="compositionally biased region" description="Basic and acidic residues" evidence="3">
    <location>
        <begin position="131"/>
        <end position="140"/>
    </location>
</feature>
<feature type="compositionally biased region" description="Polar residues" evidence="3">
    <location>
        <begin position="111"/>
        <end position="130"/>
    </location>
</feature>
<dbReference type="PANTHER" id="PTHR11603:SF132">
    <property type="entry name" value="C2H2-TYPE DOMAIN-CONTAINING PROTEIN"/>
    <property type="match status" value="1"/>
</dbReference>
<dbReference type="EC" id="6.6.1.1" evidence="1"/>
<comment type="caution">
    <text evidence="5">The sequence shown here is derived from an EMBL/GenBank/DDBJ whole genome shotgun (WGS) entry which is preliminary data.</text>
</comment>
<dbReference type="GO" id="GO:0016851">
    <property type="term" value="F:magnesium chelatase activity"/>
    <property type="evidence" value="ECO:0007669"/>
    <property type="project" value="UniProtKB-EC"/>
</dbReference>
<comment type="pathway">
    <text evidence="2">Porphyrin-containing compound metabolism.</text>
</comment>
<dbReference type="InterPro" id="IPR041628">
    <property type="entry name" value="ChlI/MoxR_AAA_lid"/>
</dbReference>
<evidence type="ECO:0000259" key="4">
    <source>
        <dbReference type="Pfam" id="PF17863"/>
    </source>
</evidence>
<evidence type="ECO:0000256" key="1">
    <source>
        <dbReference type="ARBA" id="ARBA00012825"/>
    </source>
</evidence>
<dbReference type="PANTHER" id="PTHR11603">
    <property type="entry name" value="AAA FAMILY ATPASE"/>
    <property type="match status" value="1"/>
</dbReference>
<protein>
    <recommendedName>
        <fullName evidence="1">magnesium chelatase</fullName>
        <ecNumber evidence="1">6.6.1.1</ecNumber>
    </recommendedName>
</protein>
<dbReference type="Gene3D" id="1.10.8.80">
    <property type="entry name" value="Magnesium chelatase subunit I, C-Terminal domain"/>
    <property type="match status" value="1"/>
</dbReference>
<dbReference type="Proteomes" id="UP000789739">
    <property type="component" value="Unassembled WGS sequence"/>
</dbReference>
<dbReference type="EMBL" id="CAJVPI010000020">
    <property type="protein sequence ID" value="CAG8457928.1"/>
    <property type="molecule type" value="Genomic_DNA"/>
</dbReference>
<evidence type="ECO:0000256" key="3">
    <source>
        <dbReference type="SAM" id="MobiDB-lite"/>
    </source>
</evidence>
<sequence>MPSENFWLKSRLQALKRSGLSEDVFIAILLCLISTNKHLILTARSEDLDDLRSMTEQILLVVFGLTCSTITCEPSQTLADFTSSLFARSRDDASIATHSVEDNGGLHRMGTQKSYRSIRTASSTSLNTESRGYEGKNEGRSRKRKSNYSHVSSASNQPSRDSKELENMEILGIANERQLEIENRFYNSPEMEIEEITESRDRIKSVDQTNPLRNPILTNARRRDNYFPPSSSTSSMSSFTNSETPYIPSLTPSPFASHSYSLRPDFSPRNYTTHHLSYTGQPHQPPPLSPMDFTIPRRRHDSIVTTGGSNPPSPFLFAKHIAQAVIIERLDEGDEEVQFFLLEESHSLPKPFIVIALLPTMEERLNLPSQLLDRFFISYEYENDTSRVPANGMYKGEPIKPTEIKELERKIDKVSVHNDIQRYMRDIVVGLRTHRLIKGGITARTSRDFEKLAKAVAVIFDRTFITPDLILITAEKVFAHRLIPRESVDDRSVMYGTKRLPLLRVKMEDGWECNVRDIVADVLQIVRPPV</sequence>
<feature type="compositionally biased region" description="Low complexity" evidence="3">
    <location>
        <begin position="228"/>
        <end position="243"/>
    </location>
</feature>
<evidence type="ECO:0000313" key="5">
    <source>
        <dbReference type="EMBL" id="CAG8457928.1"/>
    </source>
</evidence>
<dbReference type="OrthoDB" id="5582146at2759"/>
<feature type="compositionally biased region" description="Polar residues" evidence="3">
    <location>
        <begin position="148"/>
        <end position="159"/>
    </location>
</feature>
<accession>A0A9N8VPI7</accession>
<organism evidence="5 6">
    <name type="scientific">Paraglomus brasilianum</name>
    <dbReference type="NCBI Taxonomy" id="144538"/>
    <lineage>
        <taxon>Eukaryota</taxon>
        <taxon>Fungi</taxon>
        <taxon>Fungi incertae sedis</taxon>
        <taxon>Mucoromycota</taxon>
        <taxon>Glomeromycotina</taxon>
        <taxon>Glomeromycetes</taxon>
        <taxon>Paraglomerales</taxon>
        <taxon>Paraglomeraceae</taxon>
        <taxon>Paraglomus</taxon>
    </lineage>
</organism>
<feature type="region of interest" description="Disordered" evidence="3">
    <location>
        <begin position="222"/>
        <end position="243"/>
    </location>
</feature>
<keyword evidence="6" id="KW-1185">Reference proteome</keyword>
<evidence type="ECO:0000313" key="6">
    <source>
        <dbReference type="Proteomes" id="UP000789739"/>
    </source>
</evidence>
<dbReference type="InterPro" id="IPR052041">
    <property type="entry name" value="Nucleic_acid_metab_PIN/TRAM"/>
</dbReference>
<dbReference type="Pfam" id="PF17863">
    <property type="entry name" value="AAA_lid_2"/>
    <property type="match status" value="1"/>
</dbReference>
<proteinExistence type="predicted"/>
<feature type="domain" description="ChlI/MoxR AAA lid" evidence="4">
    <location>
        <begin position="432"/>
        <end position="488"/>
    </location>
</feature>
<dbReference type="AlphaFoldDB" id="A0A9N8VPI7"/>
<name>A0A9N8VPI7_9GLOM</name>